<dbReference type="Proteomes" id="UP000176583">
    <property type="component" value="Unassembled WGS sequence"/>
</dbReference>
<evidence type="ECO:0000256" key="1">
    <source>
        <dbReference type="SAM" id="Phobius"/>
    </source>
</evidence>
<dbReference type="Pfam" id="PF07963">
    <property type="entry name" value="N_methyl"/>
    <property type="match status" value="1"/>
</dbReference>
<keyword evidence="1" id="KW-1133">Transmembrane helix</keyword>
<organism evidence="2 3">
    <name type="scientific">candidate division WWE3 bacterium RBG_19FT_COMBO_53_11</name>
    <dbReference type="NCBI Taxonomy" id="1802613"/>
    <lineage>
        <taxon>Bacteria</taxon>
        <taxon>Katanobacteria</taxon>
    </lineage>
</organism>
<gene>
    <name evidence="2" type="ORF">A2V54_02010</name>
</gene>
<reference evidence="2 3" key="1">
    <citation type="journal article" date="2016" name="Nat. Commun.">
        <title>Thousands of microbial genomes shed light on interconnected biogeochemical processes in an aquifer system.</title>
        <authorList>
            <person name="Anantharaman K."/>
            <person name="Brown C.T."/>
            <person name="Hug L.A."/>
            <person name="Sharon I."/>
            <person name="Castelle C.J."/>
            <person name="Probst A.J."/>
            <person name="Thomas B.C."/>
            <person name="Singh A."/>
            <person name="Wilkins M.J."/>
            <person name="Karaoz U."/>
            <person name="Brodie E.L."/>
            <person name="Williams K.H."/>
            <person name="Hubbard S.S."/>
            <person name="Banfield J.F."/>
        </authorList>
    </citation>
    <scope>NUCLEOTIDE SEQUENCE [LARGE SCALE GENOMIC DNA]</scope>
</reference>
<feature type="transmembrane region" description="Helical" evidence="1">
    <location>
        <begin position="20"/>
        <end position="42"/>
    </location>
</feature>
<proteinExistence type="predicted"/>
<dbReference type="AlphaFoldDB" id="A0A1F4UHT8"/>
<accession>A0A1F4UHT8</accession>
<sequence length="174" mass="18630">MIKMDRRQINAKGGFTLIELLLYVSIAGVIFLAGSTFLFLILQSRVKNQTIAEVEQQGIQVLQIITQSIRNAEGINSPPSGSGASSISIDVPSAPNDPTVFDLAAGVVRIKEGTGSPISLTSTSVTASDVTFENLSRVGTPGVIRIQFTLTRATLTGRNEYDYSKTFYGSASLR</sequence>
<comment type="caution">
    <text evidence="2">The sequence shown here is derived from an EMBL/GenBank/DDBJ whole genome shotgun (WGS) entry which is preliminary data.</text>
</comment>
<evidence type="ECO:0000313" key="2">
    <source>
        <dbReference type="EMBL" id="OGC44525.1"/>
    </source>
</evidence>
<evidence type="ECO:0008006" key="4">
    <source>
        <dbReference type="Google" id="ProtNLM"/>
    </source>
</evidence>
<keyword evidence="1" id="KW-0812">Transmembrane</keyword>
<protein>
    <recommendedName>
        <fullName evidence="4">Type II secretion system protein</fullName>
    </recommendedName>
</protein>
<dbReference type="STRING" id="1802613.A2V54_02010"/>
<evidence type="ECO:0000313" key="3">
    <source>
        <dbReference type="Proteomes" id="UP000176583"/>
    </source>
</evidence>
<keyword evidence="1" id="KW-0472">Membrane</keyword>
<name>A0A1F4UHT8_UNCKA</name>
<dbReference type="EMBL" id="MEUW01000018">
    <property type="protein sequence ID" value="OGC44525.1"/>
    <property type="molecule type" value="Genomic_DNA"/>
</dbReference>
<dbReference type="InterPro" id="IPR012902">
    <property type="entry name" value="N_methyl_site"/>
</dbReference>